<evidence type="ECO:0000313" key="1">
    <source>
        <dbReference type="EMBL" id="ANB77822.1"/>
    </source>
</evidence>
<dbReference type="NCBIfam" id="NF033572">
    <property type="entry name" value="transpos_ISKra4"/>
    <property type="match status" value="1"/>
</dbReference>
<proteinExistence type="predicted"/>
<organism evidence="1 2">
    <name type="scientific">Paraburkholderia phytofirmans OLGA172</name>
    <dbReference type="NCBI Taxonomy" id="1417228"/>
    <lineage>
        <taxon>Bacteria</taxon>
        <taxon>Pseudomonadati</taxon>
        <taxon>Pseudomonadota</taxon>
        <taxon>Betaproteobacteria</taxon>
        <taxon>Burkholderiales</taxon>
        <taxon>Burkholderiaceae</taxon>
        <taxon>Paraburkholderia</taxon>
    </lineage>
</organism>
<dbReference type="AlphaFoldDB" id="A0A160FX19"/>
<dbReference type="Proteomes" id="UP000076852">
    <property type="component" value="Plasmid pOLGA1"/>
</dbReference>
<geneLocation type="plasmid" evidence="2">
    <name>polga1</name>
</geneLocation>
<accession>A0A160FX19</accession>
<dbReference type="EMBL" id="CP014580">
    <property type="protein sequence ID" value="ANB77822.1"/>
    <property type="molecule type" value="Genomic_DNA"/>
</dbReference>
<name>A0A160FX19_9BURK</name>
<keyword evidence="1" id="KW-0614">Plasmid</keyword>
<sequence length="321" mass="35945">MKVRIQVVVEAENGEPEKVEEIARLERGTLRPEDLGLTLAEAKVLLHGMQQAVVTEQIAEYLEQFKTCPDCGAHRTRKGHHPLVYRTLFGKFNLVSPRLYDCPCQSHGRHSSSPLVELLGTHCAPELLYLETRLASLMSYGLSVELLTEVLPIAEEISPTSVRRHLQRVAGRIEGELGEEQVQFIEGCPGDWAKQPPPGPPLTVGLDGGYVHASDQKSKTEGWFEVIAGKGVQTEGGAKVFAFVNKYDTKPKRRLYEVLKSQGLQMNQQVVFLSDGGDTVRDLQHYLSPESEHLLDWFHITMRLTVMRHDDQRDDGGTEGR</sequence>
<gene>
    <name evidence="1" type="ORF">AYM40_36315</name>
</gene>
<evidence type="ECO:0008006" key="3">
    <source>
        <dbReference type="Google" id="ProtNLM"/>
    </source>
</evidence>
<keyword evidence="2" id="KW-1185">Reference proteome</keyword>
<reference evidence="1 2" key="1">
    <citation type="journal article" date="2016" name="Gene">
        <title>PacBio SMRT assembly of a complex multi-replicon genome reveals chlorocatechol degradative operon in a region of genome plasticity.</title>
        <authorList>
            <person name="Ricker N."/>
            <person name="Shen S.Y."/>
            <person name="Goordial J."/>
            <person name="Jin S."/>
            <person name="Fulthorpe R.R."/>
        </authorList>
    </citation>
    <scope>NUCLEOTIDE SEQUENCE [LARGE SCALE GENOMIC DNA]</scope>
    <source>
        <strain evidence="1 2">OLGA172</strain>
        <plasmid evidence="2">polga1</plasmid>
    </source>
</reference>
<protein>
    <recommendedName>
        <fullName evidence="3">ISKra4 family transposase</fullName>
    </recommendedName>
</protein>
<dbReference type="KEGG" id="buz:AYM40_36315"/>
<evidence type="ECO:0000313" key="2">
    <source>
        <dbReference type="Proteomes" id="UP000076852"/>
    </source>
</evidence>